<dbReference type="PANTHER" id="PTHR10185:SF17">
    <property type="entry name" value="GM01519P-RELATED"/>
    <property type="match status" value="1"/>
</dbReference>
<feature type="transmembrane region" description="Helical" evidence="3">
    <location>
        <begin position="81"/>
        <end position="100"/>
    </location>
</feature>
<evidence type="ECO:0000313" key="6">
    <source>
        <dbReference type="Proteomes" id="UP000770661"/>
    </source>
</evidence>
<feature type="domain" description="PLD phosphodiesterase" evidence="4">
    <location>
        <begin position="219"/>
        <end position="246"/>
    </location>
</feature>
<keyword evidence="3" id="KW-0472">Membrane</keyword>
<dbReference type="OrthoDB" id="1923775at2759"/>
<organism evidence="5 6">
    <name type="scientific">Chionoecetes opilio</name>
    <name type="common">Atlantic snow crab</name>
    <name type="synonym">Cancer opilio</name>
    <dbReference type="NCBI Taxonomy" id="41210"/>
    <lineage>
        <taxon>Eukaryota</taxon>
        <taxon>Metazoa</taxon>
        <taxon>Ecdysozoa</taxon>
        <taxon>Arthropoda</taxon>
        <taxon>Crustacea</taxon>
        <taxon>Multicrustacea</taxon>
        <taxon>Malacostraca</taxon>
        <taxon>Eumalacostraca</taxon>
        <taxon>Eucarida</taxon>
        <taxon>Decapoda</taxon>
        <taxon>Pleocyemata</taxon>
        <taxon>Brachyura</taxon>
        <taxon>Eubrachyura</taxon>
        <taxon>Majoidea</taxon>
        <taxon>Majidae</taxon>
        <taxon>Chionoecetes</taxon>
    </lineage>
</organism>
<dbReference type="CDD" id="cd09107">
    <property type="entry name" value="PLDc_vPLD3_4_5_like_2"/>
    <property type="match status" value="1"/>
</dbReference>
<dbReference type="InterPro" id="IPR032803">
    <property type="entry name" value="PLDc_3"/>
</dbReference>
<dbReference type="InterPro" id="IPR050874">
    <property type="entry name" value="Diverse_PLD-related"/>
</dbReference>
<dbReference type="PROSITE" id="PS50035">
    <property type="entry name" value="PLD"/>
    <property type="match status" value="2"/>
</dbReference>
<keyword evidence="3" id="KW-1133">Transmembrane helix</keyword>
<dbReference type="EMBL" id="JACEEZ010003442">
    <property type="protein sequence ID" value="KAG0727375.1"/>
    <property type="molecule type" value="Genomic_DNA"/>
</dbReference>
<accession>A0A8J4YFW5</accession>
<feature type="domain" description="PLD phosphodiesterase" evidence="4">
    <location>
        <begin position="391"/>
        <end position="417"/>
    </location>
</feature>
<dbReference type="Proteomes" id="UP000770661">
    <property type="component" value="Unassembled WGS sequence"/>
</dbReference>
<dbReference type="Gene3D" id="3.30.870.10">
    <property type="entry name" value="Endonuclease Chain A"/>
    <property type="match status" value="2"/>
</dbReference>
<evidence type="ECO:0000313" key="5">
    <source>
        <dbReference type="EMBL" id="KAG0727375.1"/>
    </source>
</evidence>
<evidence type="ECO:0000256" key="2">
    <source>
        <dbReference type="SAM" id="MobiDB-lite"/>
    </source>
</evidence>
<dbReference type="Pfam" id="PF00614">
    <property type="entry name" value="PLDc"/>
    <property type="match status" value="1"/>
</dbReference>
<comment type="caution">
    <text evidence="5">The sequence shown here is derived from an EMBL/GenBank/DDBJ whole genome shotgun (WGS) entry which is preliminary data.</text>
</comment>
<gene>
    <name evidence="5" type="primary">pld3</name>
    <name evidence="5" type="ORF">GWK47_034785</name>
</gene>
<protein>
    <submittedName>
        <fullName evidence="5">Phospholipase D3</fullName>
    </submittedName>
</protein>
<dbReference type="Pfam" id="PF13918">
    <property type="entry name" value="PLDc_3"/>
    <property type="match status" value="1"/>
</dbReference>
<evidence type="ECO:0000259" key="4">
    <source>
        <dbReference type="PROSITE" id="PS50035"/>
    </source>
</evidence>
<dbReference type="PANTHER" id="PTHR10185">
    <property type="entry name" value="PHOSPHOLIPASE D - RELATED"/>
    <property type="match status" value="1"/>
</dbReference>
<evidence type="ECO:0000256" key="3">
    <source>
        <dbReference type="SAM" id="Phobius"/>
    </source>
</evidence>
<feature type="region of interest" description="Disordered" evidence="2">
    <location>
        <begin position="1"/>
        <end position="20"/>
    </location>
</feature>
<reference evidence="5" key="1">
    <citation type="submission" date="2020-07" db="EMBL/GenBank/DDBJ databases">
        <title>The High-quality genome of the commercially important snow crab, Chionoecetes opilio.</title>
        <authorList>
            <person name="Jeong J.-H."/>
            <person name="Ryu S."/>
        </authorList>
    </citation>
    <scope>NUCLEOTIDE SEQUENCE</scope>
    <source>
        <strain evidence="5">MADBK_172401_WGS</strain>
        <tissue evidence="5">Digestive gland</tissue>
    </source>
</reference>
<dbReference type="SMART" id="SM00155">
    <property type="entry name" value="PLDc"/>
    <property type="match status" value="2"/>
</dbReference>
<comment type="similarity">
    <text evidence="1">Belongs to the phospholipase D family.</text>
</comment>
<proteinExistence type="inferred from homology"/>
<keyword evidence="6" id="KW-1185">Reference proteome</keyword>
<sequence>MKYTPVSSKGVADGGPGQEKALEEAQIRDKTVVEGSGKLDFGEYELELWDLRYNGVLGRGRGSRGGAGGGRGAWAWVRTSCVPLAIIVTLSLVIVVIALLDDSLARHSDGSLAGDQCRPRHPTTHSAWLNLLTSAQHSVDIAAFYWTLLNSDVSNHSFPSAKLGEEVFEKLKETGLREGVAMRIAQNAPSHISPQKNSAVLAALGAAKVRSLDFKRLMSGGVLHTKMWLVDQRHVYLGSANMDWRALTQVKELGIVIYNCSSLALDMQKIFDSSPPPFCPEGRSGDVDAIVDVIGKAERFVYVAVMDYFPKTLYEKKTKFWPVLDDALRRAAMERGVKVRLLASHWSHTRADLPTFLRSLSALSSNATRVHIETRVFVVPAFTPEQQDIPFSRVNHNKYMVTDKAGYIGTSNWSADYFTNTGGIGLVINETAGGAAGAGGGARAQLQALFERDWHSVYARPVEEVV</sequence>
<dbReference type="CDD" id="cd09106">
    <property type="entry name" value="PLDc_vPLD3_4_5_like_1"/>
    <property type="match status" value="1"/>
</dbReference>
<evidence type="ECO:0000256" key="1">
    <source>
        <dbReference type="ARBA" id="ARBA00008664"/>
    </source>
</evidence>
<dbReference type="InterPro" id="IPR001736">
    <property type="entry name" value="PLipase_D/transphosphatidylase"/>
</dbReference>
<dbReference type="GO" id="GO:0003824">
    <property type="term" value="F:catalytic activity"/>
    <property type="evidence" value="ECO:0007669"/>
    <property type="project" value="InterPro"/>
</dbReference>
<dbReference type="AlphaFoldDB" id="A0A8J4YFW5"/>
<keyword evidence="3" id="KW-0812">Transmembrane</keyword>
<name>A0A8J4YFW5_CHIOP</name>
<dbReference type="SUPFAM" id="SSF56024">
    <property type="entry name" value="Phospholipase D/nuclease"/>
    <property type="match status" value="2"/>
</dbReference>